<comment type="caution">
    <text evidence="1">The sequence shown here is derived from an EMBL/GenBank/DDBJ whole genome shotgun (WGS) entry which is preliminary data.</text>
</comment>
<sequence length="114" mass="12727">MCVTLWTHFAGVYPYKSSTFSIFTTVMAYSVSLLPFCPHFSSLSQILSVYDGQISWGKTVGRMQGCCHGNYNPPSPSGLLSNKLLGIVVMSRPSMPCWESRRCVMAELHAVRVW</sequence>
<evidence type="ECO:0000313" key="2">
    <source>
        <dbReference type="Proteomes" id="UP001476798"/>
    </source>
</evidence>
<proteinExistence type="predicted"/>
<accession>A0ABV0PCX3</accession>
<reference evidence="1 2" key="1">
    <citation type="submission" date="2021-06" db="EMBL/GenBank/DDBJ databases">
        <authorList>
            <person name="Palmer J.M."/>
        </authorList>
    </citation>
    <scope>NUCLEOTIDE SEQUENCE [LARGE SCALE GENOMIC DNA]</scope>
    <source>
        <strain evidence="1 2">GA_2019</strain>
        <tissue evidence="1">Muscle</tissue>
    </source>
</reference>
<protein>
    <submittedName>
        <fullName evidence="1">Uncharacterized protein</fullName>
    </submittedName>
</protein>
<organism evidence="1 2">
    <name type="scientific">Goodea atripinnis</name>
    <dbReference type="NCBI Taxonomy" id="208336"/>
    <lineage>
        <taxon>Eukaryota</taxon>
        <taxon>Metazoa</taxon>
        <taxon>Chordata</taxon>
        <taxon>Craniata</taxon>
        <taxon>Vertebrata</taxon>
        <taxon>Euteleostomi</taxon>
        <taxon>Actinopterygii</taxon>
        <taxon>Neopterygii</taxon>
        <taxon>Teleostei</taxon>
        <taxon>Neoteleostei</taxon>
        <taxon>Acanthomorphata</taxon>
        <taxon>Ovalentaria</taxon>
        <taxon>Atherinomorphae</taxon>
        <taxon>Cyprinodontiformes</taxon>
        <taxon>Goodeidae</taxon>
        <taxon>Goodea</taxon>
    </lineage>
</organism>
<dbReference type="Proteomes" id="UP001476798">
    <property type="component" value="Unassembled WGS sequence"/>
</dbReference>
<gene>
    <name evidence="1" type="ORF">GOODEAATRI_010177</name>
</gene>
<evidence type="ECO:0000313" key="1">
    <source>
        <dbReference type="EMBL" id="MEQ2181308.1"/>
    </source>
</evidence>
<keyword evidence="2" id="KW-1185">Reference proteome</keyword>
<name>A0ABV0PCX3_9TELE</name>
<dbReference type="EMBL" id="JAHRIO010070554">
    <property type="protein sequence ID" value="MEQ2181308.1"/>
    <property type="molecule type" value="Genomic_DNA"/>
</dbReference>